<dbReference type="STRING" id="390807.SAMN04488095_2986"/>
<evidence type="ECO:0000313" key="5">
    <source>
        <dbReference type="Proteomes" id="UP000199110"/>
    </source>
</evidence>
<dbReference type="AlphaFoldDB" id="A0A1I3S1D9"/>
<evidence type="ECO:0000313" key="4">
    <source>
        <dbReference type="EMBL" id="SFJ52683.1"/>
    </source>
</evidence>
<reference evidence="4 5" key="1">
    <citation type="submission" date="2016-10" db="EMBL/GenBank/DDBJ databases">
        <authorList>
            <person name="de Groot N.N."/>
        </authorList>
    </citation>
    <scope>NUCLEOTIDE SEQUENCE [LARGE SCALE GENOMIC DNA]</scope>
    <source>
        <strain evidence="4 5">DSM 19073</strain>
    </source>
</reference>
<protein>
    <submittedName>
        <fullName evidence="4">Nicotine adenine dinucleotide glycohydrolase (NADase)</fullName>
    </submittedName>
</protein>
<accession>A0A1I3S1D9</accession>
<evidence type="ECO:0000256" key="1">
    <source>
        <dbReference type="SAM" id="MobiDB-lite"/>
    </source>
</evidence>
<keyword evidence="5" id="KW-1185">Reference proteome</keyword>
<keyword evidence="2" id="KW-0732">Signal</keyword>
<dbReference type="OrthoDB" id="321999at2"/>
<feature type="region of interest" description="Disordered" evidence="1">
    <location>
        <begin position="198"/>
        <end position="260"/>
    </location>
</feature>
<dbReference type="Proteomes" id="UP000199110">
    <property type="component" value="Unassembled WGS sequence"/>
</dbReference>
<proteinExistence type="predicted"/>
<gene>
    <name evidence="4" type="ORF">SAMN04488095_2986</name>
</gene>
<feature type="domain" description="NAD glycohydrolase translocation F5/8 type C" evidence="3">
    <location>
        <begin position="280"/>
        <end position="399"/>
    </location>
</feature>
<feature type="compositionally biased region" description="Polar residues" evidence="1">
    <location>
        <begin position="233"/>
        <end position="246"/>
    </location>
</feature>
<organism evidence="4 5">
    <name type="scientific">Jannaschia pohangensis</name>
    <dbReference type="NCBI Taxonomy" id="390807"/>
    <lineage>
        <taxon>Bacteria</taxon>
        <taxon>Pseudomonadati</taxon>
        <taxon>Pseudomonadota</taxon>
        <taxon>Alphaproteobacteria</taxon>
        <taxon>Rhodobacterales</taxon>
        <taxon>Roseobacteraceae</taxon>
        <taxon>Jannaschia</taxon>
    </lineage>
</organism>
<evidence type="ECO:0000256" key="2">
    <source>
        <dbReference type="SAM" id="SignalP"/>
    </source>
</evidence>
<dbReference type="InterPro" id="IPR057561">
    <property type="entry name" value="NADase_transloc"/>
</dbReference>
<evidence type="ECO:0000259" key="3">
    <source>
        <dbReference type="Pfam" id="PF25302"/>
    </source>
</evidence>
<dbReference type="GO" id="GO:0016787">
    <property type="term" value="F:hydrolase activity"/>
    <property type="evidence" value="ECO:0007669"/>
    <property type="project" value="UniProtKB-KW"/>
</dbReference>
<feature type="signal peptide" evidence="2">
    <location>
        <begin position="1"/>
        <end position="19"/>
    </location>
</feature>
<dbReference type="NCBIfam" id="NF047619">
    <property type="entry name" value="NADase_discoid"/>
    <property type="match status" value="1"/>
</dbReference>
<name>A0A1I3S1D9_9RHOB</name>
<sequence length="399" mass="42531">MRACLLCLCLLSGLTVASAAPAQDNCGMGGCAGPADGDLPTVTASESRLTTREVFLMANEILAISGLANNLKIHETMDVYNAAAYIEDQERVIGFNPLWVLKFKDMPVDDRWPLYAVIAHEIGHHLLGHTILPGGSRPATELEADAFAGFTLHALGATLPQAQTLWQGFSESGSDTHPPRQERLAAVEQGWLQSAGRAGLAIPDGTPDGGSGPGDPDAVRQRPDENAGDVSAQAGSDGTEDSQTSRGARPDLPAQSICAPLPKGGARGRLCATTALDALSVSRLLDGDIRSSWSEQAPGNGRGSRLLFDFETPISAARLTIVNGDNSDEKTFRRYARLESITLSGSNGFKRTIAVRDHRGEQSWTLAGFEGVDWIEVHVDSVIDGRRYDTLAVSTLRFD</sequence>
<keyword evidence="4" id="KW-0378">Hydrolase</keyword>
<dbReference type="Pfam" id="PF25302">
    <property type="entry name" value="NADase_transloc"/>
    <property type="match status" value="1"/>
</dbReference>
<dbReference type="EMBL" id="FORA01000004">
    <property type="protein sequence ID" value="SFJ52683.1"/>
    <property type="molecule type" value="Genomic_DNA"/>
</dbReference>
<dbReference type="RefSeq" id="WP_139212383.1">
    <property type="nucleotide sequence ID" value="NZ_FORA01000004.1"/>
</dbReference>
<feature type="chain" id="PRO_5011716286" evidence="2">
    <location>
        <begin position="20"/>
        <end position="399"/>
    </location>
</feature>